<evidence type="ECO:0000313" key="3">
    <source>
        <dbReference type="EMBL" id="KAF6168311.1"/>
    </source>
</evidence>
<dbReference type="GO" id="GO:0004523">
    <property type="term" value="F:RNA-DNA hybrid ribonuclease activity"/>
    <property type="evidence" value="ECO:0007669"/>
    <property type="project" value="InterPro"/>
</dbReference>
<dbReference type="InterPro" id="IPR056508">
    <property type="entry name" value="HPAT-like"/>
</dbReference>
<evidence type="ECO:0000259" key="2">
    <source>
        <dbReference type="Pfam" id="PF23452"/>
    </source>
</evidence>
<organism evidence="3 4">
    <name type="scientific">Kingdonia uniflora</name>
    <dbReference type="NCBI Taxonomy" id="39325"/>
    <lineage>
        <taxon>Eukaryota</taxon>
        <taxon>Viridiplantae</taxon>
        <taxon>Streptophyta</taxon>
        <taxon>Embryophyta</taxon>
        <taxon>Tracheophyta</taxon>
        <taxon>Spermatophyta</taxon>
        <taxon>Magnoliopsida</taxon>
        <taxon>Ranunculales</taxon>
        <taxon>Circaeasteraceae</taxon>
        <taxon>Kingdonia</taxon>
    </lineage>
</organism>
<evidence type="ECO:0000313" key="4">
    <source>
        <dbReference type="Proteomes" id="UP000541444"/>
    </source>
</evidence>
<dbReference type="Pfam" id="PF23452">
    <property type="entry name" value="HPAT"/>
    <property type="match status" value="1"/>
</dbReference>
<evidence type="ECO:0008006" key="5">
    <source>
        <dbReference type="Google" id="ProtNLM"/>
    </source>
</evidence>
<dbReference type="OrthoDB" id="1748554at2759"/>
<feature type="domain" description="Hydroxyproline O-arabinosyltransferase-like" evidence="2">
    <location>
        <begin position="282"/>
        <end position="319"/>
    </location>
</feature>
<dbReference type="AlphaFoldDB" id="A0A7J7NM54"/>
<dbReference type="Pfam" id="PF13456">
    <property type="entry name" value="RVT_3"/>
    <property type="match status" value="1"/>
</dbReference>
<accession>A0A7J7NM54</accession>
<reference evidence="3 4" key="1">
    <citation type="journal article" date="2020" name="IScience">
        <title>Genome Sequencing of the Endangered Kingdonia uniflora (Circaeasteraceae, Ranunculales) Reveals Potential Mechanisms of Evolutionary Specialization.</title>
        <authorList>
            <person name="Sun Y."/>
            <person name="Deng T."/>
            <person name="Zhang A."/>
            <person name="Moore M.J."/>
            <person name="Landis J.B."/>
            <person name="Lin N."/>
            <person name="Zhang H."/>
            <person name="Zhang X."/>
            <person name="Huang J."/>
            <person name="Zhang X."/>
            <person name="Sun H."/>
            <person name="Wang H."/>
        </authorList>
    </citation>
    <scope>NUCLEOTIDE SEQUENCE [LARGE SCALE GENOMIC DNA]</scope>
    <source>
        <strain evidence="3">TB1705</strain>
        <tissue evidence="3">Leaf</tissue>
    </source>
</reference>
<dbReference type="EMBL" id="JACGCM010000697">
    <property type="protein sequence ID" value="KAF6168311.1"/>
    <property type="molecule type" value="Genomic_DNA"/>
</dbReference>
<evidence type="ECO:0000259" key="1">
    <source>
        <dbReference type="Pfam" id="PF13456"/>
    </source>
</evidence>
<sequence length="538" mass="60605">MSSSLLHAAPILDHDVRLRNVSVSNSEQSKRVLTRILQSSVDTKEFQPNQASRLPHYVCGSNTNNNLLDLPTTTLHRASAILTSLLEITNDIDMEPFSRFQYQLTCRHPALQAFTTVLRSSVMSNFGSEDNNCQVEPKADPEQVHYYKKSLRPGIKDAPVSVPTILFGKFVIGTKPHFGKTVGFSIVPFIDQVLGEDQFNIKTVRQDHVNGNWNIPTLLSNMFIAMGISFNSVFTNTGKEDFCIWKPDLKGSFTVKSALNEIRFDRYRLTCIGSSLLKVKNMAGSEMGGFTRVLHSGNPDNLMDEISTFVADPLPGDVGVQVFACELKFFLLMNARRHISDIAPAYLKLLCSTLLLTSKSLKLWVFKLYTRVLLRSRPAAELLLRSLPAAEFLLLLMNPQYVVMTLVITGGSVSKPIGNERGGTQWRMYMEPRFTTAYISESVAIVETLNFTVTLGIQNVWVTSDSQSAVYAFNHDQVSWQITPLWLQVKDKFARRRIITVWREVNFGADQAARRGCCIDGDTVERHMRRPFFVKNLC</sequence>
<proteinExistence type="predicted"/>
<dbReference type="GO" id="GO:0003676">
    <property type="term" value="F:nucleic acid binding"/>
    <property type="evidence" value="ECO:0007669"/>
    <property type="project" value="InterPro"/>
</dbReference>
<keyword evidence="4" id="KW-1185">Reference proteome</keyword>
<dbReference type="InterPro" id="IPR012337">
    <property type="entry name" value="RNaseH-like_sf"/>
</dbReference>
<protein>
    <recommendedName>
        <fullName evidence="5">RNase H type-1 domain-containing protein</fullName>
    </recommendedName>
</protein>
<dbReference type="Gene3D" id="3.30.420.10">
    <property type="entry name" value="Ribonuclease H-like superfamily/Ribonuclease H"/>
    <property type="match status" value="1"/>
</dbReference>
<dbReference type="SUPFAM" id="SSF53098">
    <property type="entry name" value="Ribonuclease H-like"/>
    <property type="match status" value="1"/>
</dbReference>
<name>A0A7J7NM54_9MAGN</name>
<comment type="caution">
    <text evidence="3">The sequence shown here is derived from an EMBL/GenBank/DDBJ whole genome shotgun (WGS) entry which is preliminary data.</text>
</comment>
<feature type="domain" description="RNase H type-1" evidence="1">
    <location>
        <begin position="419"/>
        <end position="515"/>
    </location>
</feature>
<dbReference type="Proteomes" id="UP000541444">
    <property type="component" value="Unassembled WGS sequence"/>
</dbReference>
<dbReference type="InterPro" id="IPR036397">
    <property type="entry name" value="RNaseH_sf"/>
</dbReference>
<dbReference type="InterPro" id="IPR002156">
    <property type="entry name" value="RNaseH_domain"/>
</dbReference>
<gene>
    <name evidence="3" type="ORF">GIB67_018151</name>
</gene>